<dbReference type="AlphaFoldDB" id="A0A9Q8PMK6"/>
<sequence>MKLFFATLLLVATTKAQDAPQPQTDQLLIVSNGTGPRFGYEAFNDAPRNASRDRLRAPNHRQQLGVHFQLERWNAAPDSRVAYTRSSFNWPQDLGNINQVVRSETQRGALSKISCLYHIWSDFPENVTSAWDSADSSCASAIGAECQEYITRSLALEEGCPTDNFPSLVRRCRGSFGTYISEFGTTFGNASVPANETASESGDTISYTVSDLHAPGNDTALEHAKNRLHMVVMASGLGKQLLCNRIADVTASASASSPPAGFSIVFMSPAALMAIGLGGW</sequence>
<name>A0A9Q8PMK6_PASFU</name>
<keyword evidence="3" id="KW-1185">Reference proteome</keyword>
<evidence type="ECO:0000256" key="1">
    <source>
        <dbReference type="SAM" id="SignalP"/>
    </source>
</evidence>
<dbReference type="RefSeq" id="XP_047769567.1">
    <property type="nucleotide sequence ID" value="XM_047913683.1"/>
</dbReference>
<evidence type="ECO:0000313" key="3">
    <source>
        <dbReference type="Proteomes" id="UP000756132"/>
    </source>
</evidence>
<dbReference type="KEGG" id="ffu:CLAFUR5_14535"/>
<organism evidence="2 3">
    <name type="scientific">Passalora fulva</name>
    <name type="common">Tomato leaf mold</name>
    <name type="synonym">Cladosporium fulvum</name>
    <dbReference type="NCBI Taxonomy" id="5499"/>
    <lineage>
        <taxon>Eukaryota</taxon>
        <taxon>Fungi</taxon>
        <taxon>Dikarya</taxon>
        <taxon>Ascomycota</taxon>
        <taxon>Pezizomycotina</taxon>
        <taxon>Dothideomycetes</taxon>
        <taxon>Dothideomycetidae</taxon>
        <taxon>Mycosphaerellales</taxon>
        <taxon>Mycosphaerellaceae</taxon>
        <taxon>Fulvia</taxon>
    </lineage>
</organism>
<protein>
    <submittedName>
        <fullName evidence="2">Uncharacterized protein</fullName>
    </submittedName>
</protein>
<accession>A0A9Q8PMK6</accession>
<dbReference type="Proteomes" id="UP000756132">
    <property type="component" value="Chromosome 13"/>
</dbReference>
<reference evidence="2" key="1">
    <citation type="submission" date="2021-12" db="EMBL/GenBank/DDBJ databases">
        <authorList>
            <person name="Zaccaron A."/>
            <person name="Stergiopoulos I."/>
        </authorList>
    </citation>
    <scope>NUCLEOTIDE SEQUENCE</scope>
    <source>
        <strain evidence="2">Race5_Kim</strain>
    </source>
</reference>
<feature type="chain" id="PRO_5040296629" evidence="1">
    <location>
        <begin position="17"/>
        <end position="280"/>
    </location>
</feature>
<keyword evidence="1" id="KW-0732">Signal</keyword>
<dbReference type="OrthoDB" id="3629846at2759"/>
<proteinExistence type="predicted"/>
<evidence type="ECO:0000313" key="2">
    <source>
        <dbReference type="EMBL" id="UJO25201.1"/>
    </source>
</evidence>
<dbReference type="GeneID" id="71994413"/>
<dbReference type="EMBL" id="CP090175">
    <property type="protein sequence ID" value="UJO25201.1"/>
    <property type="molecule type" value="Genomic_DNA"/>
</dbReference>
<gene>
    <name evidence="2" type="ORF">CLAFUR5_14535</name>
</gene>
<feature type="signal peptide" evidence="1">
    <location>
        <begin position="1"/>
        <end position="16"/>
    </location>
</feature>
<reference evidence="2" key="2">
    <citation type="journal article" date="2022" name="Microb. Genom.">
        <title>A chromosome-scale genome assembly of the tomato pathogen Cladosporium fulvum reveals a compartmentalized genome architecture and the presence of a dispensable chromosome.</title>
        <authorList>
            <person name="Zaccaron A.Z."/>
            <person name="Chen L.H."/>
            <person name="Samaras A."/>
            <person name="Stergiopoulos I."/>
        </authorList>
    </citation>
    <scope>NUCLEOTIDE SEQUENCE</scope>
    <source>
        <strain evidence="2">Race5_Kim</strain>
    </source>
</reference>